<evidence type="ECO:0000313" key="2">
    <source>
        <dbReference type="Proteomes" id="UP000288361"/>
    </source>
</evidence>
<gene>
    <name evidence="1" type="ORF">CWI73_01130</name>
</gene>
<name>A0A432YW13_9GAMM</name>
<protein>
    <submittedName>
        <fullName evidence="1">Uncharacterized protein</fullName>
    </submittedName>
</protein>
<evidence type="ECO:0000313" key="1">
    <source>
        <dbReference type="EMBL" id="RUO67501.1"/>
    </source>
</evidence>
<accession>A0A432YW13</accession>
<reference evidence="1 2" key="1">
    <citation type="journal article" date="2011" name="Front. Microbiol.">
        <title>Genomic signatures of strain selection and enhancement in Bacillus atrophaeus var. globigii, a historical biowarfare simulant.</title>
        <authorList>
            <person name="Gibbons H.S."/>
            <person name="Broomall S.M."/>
            <person name="McNew L.A."/>
            <person name="Daligault H."/>
            <person name="Chapman C."/>
            <person name="Bruce D."/>
            <person name="Karavis M."/>
            <person name="Krepps M."/>
            <person name="McGregor P.A."/>
            <person name="Hong C."/>
            <person name="Park K.H."/>
            <person name="Akmal A."/>
            <person name="Feldman A."/>
            <person name="Lin J.S."/>
            <person name="Chang W.E."/>
            <person name="Higgs B.W."/>
            <person name="Demirev P."/>
            <person name="Lindquist J."/>
            <person name="Liem A."/>
            <person name="Fochler E."/>
            <person name="Read T.D."/>
            <person name="Tapia R."/>
            <person name="Johnson S."/>
            <person name="Bishop-Lilly K.A."/>
            <person name="Detter C."/>
            <person name="Han C."/>
            <person name="Sozhamannan S."/>
            <person name="Rosenzweig C.N."/>
            <person name="Skowronski E.W."/>
        </authorList>
    </citation>
    <scope>NUCLEOTIDE SEQUENCE [LARGE SCALE GENOMIC DNA]</scope>
    <source>
        <strain evidence="1 2">TPS4-2</strain>
    </source>
</reference>
<dbReference type="AlphaFoldDB" id="A0A432YW13"/>
<dbReference type="RefSeq" id="WP_126751172.1">
    <property type="nucleotide sequence ID" value="NZ_JBHUMT010000016.1"/>
</dbReference>
<sequence>MAKRLTADDRKSTLANQQADIFQPLAQQGDFAELCSALYERELQQLSQVDDMPVAALQRRLASLPHYIRHAAHGCLNAAKQSLLKLDVQNASWQAPQPTKVPSSGTSAEKQISWFSKHAALGLVVPVLYKTPEFTTIMLDSIDRVDTDKQRLRLNYRGWLDFAGQGEHEEDTLLKPNKRVMTAACCGHQWNHKGRINPRTLTLRELLLVATLDWKKFQVALRIAH</sequence>
<organism evidence="1 2">
    <name type="scientific">Idiomarina piscisalsi</name>
    <dbReference type="NCBI Taxonomy" id="1096243"/>
    <lineage>
        <taxon>Bacteria</taxon>
        <taxon>Pseudomonadati</taxon>
        <taxon>Pseudomonadota</taxon>
        <taxon>Gammaproteobacteria</taxon>
        <taxon>Alteromonadales</taxon>
        <taxon>Idiomarinaceae</taxon>
        <taxon>Idiomarina</taxon>
    </lineage>
</organism>
<proteinExistence type="predicted"/>
<comment type="caution">
    <text evidence="1">The sequence shown here is derived from an EMBL/GenBank/DDBJ whole genome shotgun (WGS) entry which is preliminary data.</text>
</comment>
<dbReference type="EMBL" id="PIQA01000001">
    <property type="protein sequence ID" value="RUO67501.1"/>
    <property type="molecule type" value="Genomic_DNA"/>
</dbReference>
<dbReference type="Proteomes" id="UP000288361">
    <property type="component" value="Unassembled WGS sequence"/>
</dbReference>